<dbReference type="Proteomes" id="UP000031668">
    <property type="component" value="Unassembled WGS sequence"/>
</dbReference>
<name>A0A0C2IA75_THEKT</name>
<protein>
    <submittedName>
        <fullName evidence="1">Uncharacterized protein</fullName>
    </submittedName>
</protein>
<dbReference type="EMBL" id="JWZT01005098">
    <property type="protein sequence ID" value="KII62178.1"/>
    <property type="molecule type" value="Genomic_DNA"/>
</dbReference>
<evidence type="ECO:0000313" key="1">
    <source>
        <dbReference type="EMBL" id="KII62178.1"/>
    </source>
</evidence>
<sequence length="142" mass="16485">MKISPVRDMEPSWHKRKIGKRPGCSFYQSLYGYVFKVLPYANKNSTMVDSHLIDFHIAGEICIDWCDKNSKHIRESGSVVEIDELWIETATNLFHKLCLRIENDPSDYTISKSFVESLSAEIPDLLPGLRQLNQLRDRPKSW</sequence>
<accession>A0A0C2IA75</accession>
<dbReference type="AlphaFoldDB" id="A0A0C2IA75"/>
<comment type="caution">
    <text evidence="1">The sequence shown here is derived from an EMBL/GenBank/DDBJ whole genome shotgun (WGS) entry which is preliminary data.</text>
</comment>
<gene>
    <name evidence="1" type="ORF">RF11_07098</name>
</gene>
<reference evidence="1 2" key="1">
    <citation type="journal article" date="2014" name="Genome Biol. Evol.">
        <title>The genome of the myxosporean Thelohanellus kitauei shows adaptations to nutrient acquisition within its fish host.</title>
        <authorList>
            <person name="Yang Y."/>
            <person name="Xiong J."/>
            <person name="Zhou Z."/>
            <person name="Huo F."/>
            <person name="Miao W."/>
            <person name="Ran C."/>
            <person name="Liu Y."/>
            <person name="Zhang J."/>
            <person name="Feng J."/>
            <person name="Wang M."/>
            <person name="Wang M."/>
            <person name="Wang L."/>
            <person name="Yao B."/>
        </authorList>
    </citation>
    <scope>NUCLEOTIDE SEQUENCE [LARGE SCALE GENOMIC DNA]</scope>
    <source>
        <strain evidence="1">Wuqing</strain>
    </source>
</reference>
<keyword evidence="2" id="KW-1185">Reference proteome</keyword>
<proteinExistence type="predicted"/>
<evidence type="ECO:0000313" key="2">
    <source>
        <dbReference type="Proteomes" id="UP000031668"/>
    </source>
</evidence>
<organism evidence="1 2">
    <name type="scientific">Thelohanellus kitauei</name>
    <name type="common">Myxosporean</name>
    <dbReference type="NCBI Taxonomy" id="669202"/>
    <lineage>
        <taxon>Eukaryota</taxon>
        <taxon>Metazoa</taxon>
        <taxon>Cnidaria</taxon>
        <taxon>Myxozoa</taxon>
        <taxon>Myxosporea</taxon>
        <taxon>Bivalvulida</taxon>
        <taxon>Platysporina</taxon>
        <taxon>Myxobolidae</taxon>
        <taxon>Thelohanellus</taxon>
    </lineage>
</organism>